<evidence type="ECO:0000313" key="9">
    <source>
        <dbReference type="EMBL" id="KAK5997494.1"/>
    </source>
</evidence>
<protein>
    <recommendedName>
        <fullName evidence="8">Nephrocystin 3-like N-terminal domain-containing protein</fullName>
    </recommendedName>
</protein>
<evidence type="ECO:0000256" key="2">
    <source>
        <dbReference type="ARBA" id="ARBA00004240"/>
    </source>
</evidence>
<comment type="subcellular location">
    <subcellularLocation>
        <location evidence="2">Endoplasmic reticulum</location>
    </subcellularLocation>
    <subcellularLocation>
        <location evidence="3">Membrane</location>
    </subcellularLocation>
    <subcellularLocation>
        <location evidence="1">Mitochondrion</location>
    </subcellularLocation>
</comment>
<keyword evidence="7" id="KW-0472">Membrane</keyword>
<evidence type="ECO:0000256" key="4">
    <source>
        <dbReference type="ARBA" id="ARBA00022737"/>
    </source>
</evidence>
<evidence type="ECO:0000256" key="3">
    <source>
        <dbReference type="ARBA" id="ARBA00004370"/>
    </source>
</evidence>
<dbReference type="SUPFAM" id="SSF53474">
    <property type="entry name" value="alpha/beta-Hydrolases"/>
    <property type="match status" value="1"/>
</dbReference>
<evidence type="ECO:0000256" key="5">
    <source>
        <dbReference type="ARBA" id="ARBA00022824"/>
    </source>
</evidence>
<keyword evidence="5" id="KW-0256">Endoplasmic reticulum</keyword>
<keyword evidence="6" id="KW-0496">Mitochondrion</keyword>
<evidence type="ECO:0000259" key="8">
    <source>
        <dbReference type="Pfam" id="PF24883"/>
    </source>
</evidence>
<evidence type="ECO:0000256" key="6">
    <source>
        <dbReference type="ARBA" id="ARBA00023128"/>
    </source>
</evidence>
<evidence type="ECO:0000313" key="10">
    <source>
        <dbReference type="Proteomes" id="UP001338125"/>
    </source>
</evidence>
<evidence type="ECO:0000256" key="7">
    <source>
        <dbReference type="ARBA" id="ARBA00023136"/>
    </source>
</evidence>
<dbReference type="Pfam" id="PF24883">
    <property type="entry name" value="NPHP3_N"/>
    <property type="match status" value="1"/>
</dbReference>
<name>A0ABR0SZD5_9HYPO</name>
<dbReference type="EMBL" id="JAVFKD010000002">
    <property type="protein sequence ID" value="KAK5997494.1"/>
    <property type="molecule type" value="Genomic_DNA"/>
</dbReference>
<reference evidence="9 10" key="1">
    <citation type="submission" date="2024-01" db="EMBL/GenBank/DDBJ databases">
        <title>Complete genome of Cladobotryum mycophilum ATHUM6906.</title>
        <authorList>
            <person name="Christinaki A.C."/>
            <person name="Myridakis A.I."/>
            <person name="Kouvelis V.N."/>
        </authorList>
    </citation>
    <scope>NUCLEOTIDE SEQUENCE [LARGE SCALE GENOMIC DNA]</scope>
    <source>
        <strain evidence="9 10">ATHUM6906</strain>
    </source>
</reference>
<keyword evidence="10" id="KW-1185">Reference proteome</keyword>
<dbReference type="InterPro" id="IPR029058">
    <property type="entry name" value="AB_hydrolase_fold"/>
</dbReference>
<evidence type="ECO:0000256" key="1">
    <source>
        <dbReference type="ARBA" id="ARBA00004173"/>
    </source>
</evidence>
<dbReference type="Proteomes" id="UP001338125">
    <property type="component" value="Unassembled WGS sequence"/>
</dbReference>
<accession>A0ABR0SZD5</accession>
<dbReference type="InterPro" id="IPR052374">
    <property type="entry name" value="SERAC1"/>
</dbReference>
<dbReference type="InterPro" id="IPR056884">
    <property type="entry name" value="NPHP3-like_N"/>
</dbReference>
<proteinExistence type="predicted"/>
<organism evidence="9 10">
    <name type="scientific">Cladobotryum mycophilum</name>
    <dbReference type="NCBI Taxonomy" id="491253"/>
    <lineage>
        <taxon>Eukaryota</taxon>
        <taxon>Fungi</taxon>
        <taxon>Dikarya</taxon>
        <taxon>Ascomycota</taxon>
        <taxon>Pezizomycotina</taxon>
        <taxon>Sordariomycetes</taxon>
        <taxon>Hypocreomycetidae</taxon>
        <taxon>Hypocreales</taxon>
        <taxon>Hypocreaceae</taxon>
        <taxon>Cladobotryum</taxon>
    </lineage>
</organism>
<dbReference type="Gene3D" id="3.40.50.1820">
    <property type="entry name" value="alpha/beta hydrolase"/>
    <property type="match status" value="1"/>
</dbReference>
<dbReference type="PANTHER" id="PTHR48182:SF2">
    <property type="entry name" value="PROTEIN SERAC1"/>
    <property type="match status" value="1"/>
</dbReference>
<keyword evidence="4" id="KW-0677">Repeat</keyword>
<gene>
    <name evidence="9" type="ORF">PT974_02857</name>
</gene>
<comment type="caution">
    <text evidence="9">The sequence shown here is derived from an EMBL/GenBank/DDBJ whole genome shotgun (WGS) entry which is preliminary data.</text>
</comment>
<feature type="domain" description="Nephrocystin 3-like N-terminal" evidence="8">
    <location>
        <begin position="380"/>
        <end position="455"/>
    </location>
</feature>
<sequence length="575" mass="64967">MQSVIASSLLLLLVAAVLQYLVIKKMRGRRKRRDDGLDVLNPQLEDVNVEIVAVHGLGAHLDYTWTHKSASKLGNSKDADRVYLLRDLLMKDERFLEHDSFISHTTLTGSLTLQLNRVRRLVKRVPIIFIGHSFGGIVIKEALCDPSEGSQEIFEDTCGIVFLGTPHNGSPVSGLAATLASLTGSLGSNNGLLLSLRSNESRLSDLSKRFYQCLERKEEKGKKTNILFICENKPTYILQCVSVGLIVPWHSAAFGGNAVEVSKDHSGLNKCNDVNDPLYRELTDRLCKLRPTTKPEINGLQQSIIDRLKIETVTTAIYDPEDLSEDKDKDSPECLSGTRREILEEIRQWFDDDTLTQKPNRLAASFFFKRGLGSDPNLPERALGVQFRKLILEPMQHLSHNTAKIMVVVVDALDECDSEKDIATLIKQLSQPTLPKHDAQKPTSKLVLKFFLTSRPYQRINPTFVNTISSIHENREQKKLEKATKDTIERDIRHFLKFRLGRLIEPMPSGDKWSSPEDVQMLEELVHLACPCLFSHSPPAASSDKFVFQVNQGIVYDKYLDRKPFRIFRGHIYPS</sequence>
<dbReference type="PANTHER" id="PTHR48182">
    <property type="entry name" value="PROTEIN SERAC1"/>
    <property type="match status" value="1"/>
</dbReference>